<proteinExistence type="predicted"/>
<dbReference type="GeneID" id="130505526"/>
<keyword evidence="1" id="KW-1185">Reference proteome</keyword>
<protein>
    <submittedName>
        <fullName evidence="2">Uncharacterized mitochondrial protein AtMg00310-like</fullName>
    </submittedName>
</protein>
<dbReference type="AlphaFoldDB" id="A0A9W3CWY4"/>
<dbReference type="Proteomes" id="UP000504610">
    <property type="component" value="Unplaced"/>
</dbReference>
<gene>
    <name evidence="2" type="primary">LOC130505526</name>
</gene>
<sequence length="129" mass="14726">MPCYAMSCFKIPLSLCKQIQSVLTRFWWDANPEKRKMCWVAWDTLILPKHAGGLGFRDIETFNDALLEKIGWRLLKDPTSLVARVLLGKYAWNSSFMDCKSPAVASHGWRSILVGRELLRKGLGWIVGN</sequence>
<accession>A0A9W3CWY4</accession>
<dbReference type="RefSeq" id="XP_056856111.1">
    <property type="nucleotide sequence ID" value="XM_057000131.1"/>
</dbReference>
<name>A0A9W3CWY4_RAPSA</name>
<evidence type="ECO:0000313" key="2">
    <source>
        <dbReference type="RefSeq" id="XP_056856111.1"/>
    </source>
</evidence>
<organism evidence="1 2">
    <name type="scientific">Raphanus sativus</name>
    <name type="common">Radish</name>
    <name type="synonym">Raphanus raphanistrum var. sativus</name>
    <dbReference type="NCBI Taxonomy" id="3726"/>
    <lineage>
        <taxon>Eukaryota</taxon>
        <taxon>Viridiplantae</taxon>
        <taxon>Streptophyta</taxon>
        <taxon>Embryophyta</taxon>
        <taxon>Tracheophyta</taxon>
        <taxon>Spermatophyta</taxon>
        <taxon>Magnoliopsida</taxon>
        <taxon>eudicotyledons</taxon>
        <taxon>Gunneridae</taxon>
        <taxon>Pentapetalae</taxon>
        <taxon>rosids</taxon>
        <taxon>malvids</taxon>
        <taxon>Brassicales</taxon>
        <taxon>Brassicaceae</taxon>
        <taxon>Brassiceae</taxon>
        <taxon>Raphanus</taxon>
    </lineage>
</organism>
<dbReference type="KEGG" id="rsz:130505526"/>
<dbReference type="PANTHER" id="PTHR33116:SF86">
    <property type="entry name" value="REVERSE TRANSCRIPTASE DOMAIN-CONTAINING PROTEIN"/>
    <property type="match status" value="1"/>
</dbReference>
<evidence type="ECO:0000313" key="1">
    <source>
        <dbReference type="Proteomes" id="UP000504610"/>
    </source>
</evidence>
<dbReference type="OrthoDB" id="1112573at2759"/>
<dbReference type="PANTHER" id="PTHR33116">
    <property type="entry name" value="REVERSE TRANSCRIPTASE ZINC-BINDING DOMAIN-CONTAINING PROTEIN-RELATED-RELATED"/>
    <property type="match status" value="1"/>
</dbReference>
<reference evidence="2" key="1">
    <citation type="submission" date="2025-08" db="UniProtKB">
        <authorList>
            <consortium name="RefSeq"/>
        </authorList>
    </citation>
    <scope>IDENTIFICATION</scope>
    <source>
        <tissue evidence="2">Leaf</tissue>
    </source>
</reference>